<evidence type="ECO:0000313" key="2">
    <source>
        <dbReference type="Proteomes" id="UP001607302"/>
    </source>
</evidence>
<reference evidence="1 2" key="1">
    <citation type="journal article" date="2024" name="Ann. Entomol. Soc. Am.">
        <title>Genomic analyses of the southern and eastern yellowjacket wasps (Hymenoptera: Vespidae) reveal evolutionary signatures of social life.</title>
        <authorList>
            <person name="Catto M.A."/>
            <person name="Caine P.B."/>
            <person name="Orr S.E."/>
            <person name="Hunt B.G."/>
            <person name="Goodisman M.A.D."/>
        </authorList>
    </citation>
    <scope>NUCLEOTIDE SEQUENCE [LARGE SCALE GENOMIC DNA]</scope>
    <source>
        <strain evidence="1">233</strain>
        <tissue evidence="1">Head and thorax</tissue>
    </source>
</reference>
<evidence type="ECO:0000313" key="1">
    <source>
        <dbReference type="EMBL" id="KAL2712901.1"/>
    </source>
</evidence>
<gene>
    <name evidence="1" type="ORF">V1478_017492</name>
</gene>
<name>A0ABD1ZX12_VESSQ</name>
<comment type="caution">
    <text evidence="1">The sequence shown here is derived from an EMBL/GenBank/DDBJ whole genome shotgun (WGS) entry which is preliminary data.</text>
</comment>
<proteinExistence type="predicted"/>
<dbReference type="EMBL" id="JAUDFV010000164">
    <property type="protein sequence ID" value="KAL2712901.1"/>
    <property type="molecule type" value="Genomic_DNA"/>
</dbReference>
<dbReference type="AlphaFoldDB" id="A0ABD1ZX12"/>
<sequence length="95" mass="11158">MSSNPSPIVRLRRFGWKHYLLPLTFNINSAQPVKLSTVLRLTVFLLLSLISSQIRRDVSRFAKFSNLSGIASHINEKEYLKIFSEEMYLTWKHFE</sequence>
<dbReference type="Proteomes" id="UP001607302">
    <property type="component" value="Unassembled WGS sequence"/>
</dbReference>
<organism evidence="1 2">
    <name type="scientific">Vespula squamosa</name>
    <name type="common">Southern yellow jacket</name>
    <name type="synonym">Wasp</name>
    <dbReference type="NCBI Taxonomy" id="30214"/>
    <lineage>
        <taxon>Eukaryota</taxon>
        <taxon>Metazoa</taxon>
        <taxon>Ecdysozoa</taxon>
        <taxon>Arthropoda</taxon>
        <taxon>Hexapoda</taxon>
        <taxon>Insecta</taxon>
        <taxon>Pterygota</taxon>
        <taxon>Neoptera</taxon>
        <taxon>Endopterygota</taxon>
        <taxon>Hymenoptera</taxon>
        <taxon>Apocrita</taxon>
        <taxon>Aculeata</taxon>
        <taxon>Vespoidea</taxon>
        <taxon>Vespidae</taxon>
        <taxon>Vespinae</taxon>
        <taxon>Vespula</taxon>
    </lineage>
</organism>
<keyword evidence="2" id="KW-1185">Reference proteome</keyword>
<accession>A0ABD1ZX12</accession>
<protein>
    <submittedName>
        <fullName evidence="1">Uncharacterized protein</fullName>
    </submittedName>
</protein>